<keyword evidence="3" id="KW-0808">Transferase</keyword>
<dbReference type="RefSeq" id="WP_126308246.1">
    <property type="nucleotide sequence ID" value="NZ_AP018449.1"/>
</dbReference>
<sequence>MLKKPGSSRIWEIDLWRGIAIILMIAFHLIFDLAEFYHYDFKYFSGFWYLEGKTAAVLFMFLSGVSSTLSANPAKRGLQVLAAGLVLTIVTYLFSPEIYIRFGILHLLGCSMLAANYFRSLAPPALLAFGTAAILSGHLLSLTTGTSPLLIPFGLTPPGFQSLDYYPLLPWGGVVLYGVAAGITLYPNKETLWPNIPQNILLPTLPLRWLGRRSLTIYLVHQPILLAFLYLIHILLHI</sequence>
<feature type="transmembrane region" description="Helical" evidence="1">
    <location>
        <begin position="46"/>
        <end position="65"/>
    </location>
</feature>
<dbReference type="Pfam" id="PF07786">
    <property type="entry name" value="HGSNAT_cat"/>
    <property type="match status" value="1"/>
</dbReference>
<feature type="domain" description="Heparan-alpha-glucosaminide N-acetyltransferase catalytic" evidence="2">
    <location>
        <begin position="9"/>
        <end position="223"/>
    </location>
</feature>
<proteinExistence type="predicted"/>
<dbReference type="AlphaFoldDB" id="A0A348AJE1"/>
<feature type="transmembrane region" description="Helical" evidence="1">
    <location>
        <begin position="15"/>
        <end position="34"/>
    </location>
</feature>
<feature type="transmembrane region" description="Helical" evidence="1">
    <location>
        <begin position="100"/>
        <end position="118"/>
    </location>
</feature>
<feature type="transmembrane region" description="Helical" evidence="1">
    <location>
        <begin position="215"/>
        <end position="236"/>
    </location>
</feature>
<feature type="transmembrane region" description="Helical" evidence="1">
    <location>
        <begin position="125"/>
        <end position="145"/>
    </location>
</feature>
<keyword evidence="1" id="KW-1133">Transmembrane helix</keyword>
<dbReference type="KEGG" id="mana:MAMMFC1_01860"/>
<protein>
    <submittedName>
        <fullName evidence="3">Acyltransferase family protein</fullName>
    </submittedName>
</protein>
<feature type="transmembrane region" description="Helical" evidence="1">
    <location>
        <begin position="77"/>
        <end position="94"/>
    </location>
</feature>
<evidence type="ECO:0000259" key="2">
    <source>
        <dbReference type="Pfam" id="PF07786"/>
    </source>
</evidence>
<keyword evidence="4" id="KW-1185">Reference proteome</keyword>
<gene>
    <name evidence="3" type="ORF">MAMMFC1_01860</name>
</gene>
<keyword evidence="1" id="KW-0472">Membrane</keyword>
<evidence type="ECO:0000313" key="3">
    <source>
        <dbReference type="EMBL" id="BBB91189.1"/>
    </source>
</evidence>
<dbReference type="GO" id="GO:0016746">
    <property type="term" value="F:acyltransferase activity"/>
    <property type="evidence" value="ECO:0007669"/>
    <property type="project" value="UniProtKB-KW"/>
</dbReference>
<accession>A0A348AJE1</accession>
<keyword evidence="3" id="KW-0012">Acyltransferase</keyword>
<organism evidence="3 4">
    <name type="scientific">Methylomusa anaerophila</name>
    <dbReference type="NCBI Taxonomy" id="1930071"/>
    <lineage>
        <taxon>Bacteria</taxon>
        <taxon>Bacillati</taxon>
        <taxon>Bacillota</taxon>
        <taxon>Negativicutes</taxon>
        <taxon>Selenomonadales</taxon>
        <taxon>Sporomusaceae</taxon>
        <taxon>Methylomusa</taxon>
    </lineage>
</organism>
<keyword evidence="1" id="KW-0812">Transmembrane</keyword>
<reference evidence="3 4" key="1">
    <citation type="journal article" date="2018" name="Int. J. Syst. Evol. Microbiol.">
        <title>Methylomusa anaerophila gen. nov., sp. nov., an anaerobic methanol-utilizing bacterium isolated from a microbial fuel cell.</title>
        <authorList>
            <person name="Amano N."/>
            <person name="Yamamuro A."/>
            <person name="Miyahara M."/>
            <person name="Kouzuma A."/>
            <person name="Abe T."/>
            <person name="Watanabe K."/>
        </authorList>
    </citation>
    <scope>NUCLEOTIDE SEQUENCE [LARGE SCALE GENOMIC DNA]</scope>
    <source>
        <strain evidence="3 4">MMFC1</strain>
    </source>
</reference>
<feature type="transmembrane region" description="Helical" evidence="1">
    <location>
        <begin position="165"/>
        <end position="186"/>
    </location>
</feature>
<evidence type="ECO:0000313" key="4">
    <source>
        <dbReference type="Proteomes" id="UP000276437"/>
    </source>
</evidence>
<name>A0A348AJE1_9FIRM</name>
<dbReference type="OrthoDB" id="9807591at2"/>
<dbReference type="Proteomes" id="UP000276437">
    <property type="component" value="Chromosome"/>
</dbReference>
<evidence type="ECO:0000256" key="1">
    <source>
        <dbReference type="SAM" id="Phobius"/>
    </source>
</evidence>
<dbReference type="InterPro" id="IPR012429">
    <property type="entry name" value="HGSNAT_cat"/>
</dbReference>
<dbReference type="EMBL" id="AP018449">
    <property type="protein sequence ID" value="BBB91189.1"/>
    <property type="molecule type" value="Genomic_DNA"/>
</dbReference>